<dbReference type="EMBL" id="JBHSOD010000007">
    <property type="protein sequence ID" value="MFC5884928.1"/>
    <property type="molecule type" value="Genomic_DNA"/>
</dbReference>
<protein>
    <submittedName>
        <fullName evidence="2">YbaK/EbsC family protein</fullName>
    </submittedName>
</protein>
<reference evidence="3" key="1">
    <citation type="journal article" date="2019" name="Int. J. Syst. Evol. Microbiol.">
        <title>The Global Catalogue of Microorganisms (GCM) 10K type strain sequencing project: providing services to taxonomists for standard genome sequencing and annotation.</title>
        <authorList>
            <consortium name="The Broad Institute Genomics Platform"/>
            <consortium name="The Broad Institute Genome Sequencing Center for Infectious Disease"/>
            <person name="Wu L."/>
            <person name="Ma J."/>
        </authorList>
    </citation>
    <scope>NUCLEOTIDE SEQUENCE [LARGE SCALE GENOMIC DNA]</scope>
    <source>
        <strain evidence="3">CGMCC 4.1469</strain>
    </source>
</reference>
<name>A0ABW1ESB5_9ACTN</name>
<dbReference type="InterPro" id="IPR036754">
    <property type="entry name" value="YbaK/aa-tRNA-synt-asso_dom_sf"/>
</dbReference>
<evidence type="ECO:0000259" key="1">
    <source>
        <dbReference type="Pfam" id="PF04073"/>
    </source>
</evidence>
<accession>A0ABW1ESB5</accession>
<comment type="caution">
    <text evidence="2">The sequence shown here is derived from an EMBL/GenBank/DDBJ whole genome shotgun (WGS) entry which is preliminary data.</text>
</comment>
<proteinExistence type="predicted"/>
<gene>
    <name evidence="2" type="ORF">ACFP0N_08070</name>
</gene>
<keyword evidence="3" id="KW-1185">Reference proteome</keyword>
<feature type="domain" description="YbaK/aminoacyl-tRNA synthetase-associated" evidence="1">
    <location>
        <begin position="13"/>
        <end position="132"/>
    </location>
</feature>
<dbReference type="SUPFAM" id="SSF55826">
    <property type="entry name" value="YbaK/ProRS associated domain"/>
    <property type="match status" value="1"/>
</dbReference>
<sequence length="151" mass="16543">MPFRLIHHRPEGRTAEASEMRGHALRQAAKSIVVRTRTAGSPPRHSVVVVPGDRRVDLEAVAHHLGGDRAAFADRQTAERLTRCRSGSIVPFTFDRDLGLLADPGLLEHEEIFFNAARLDRSLAVAPADWATLARPLIKPVAQRDPVAAGH</sequence>
<evidence type="ECO:0000313" key="3">
    <source>
        <dbReference type="Proteomes" id="UP001596067"/>
    </source>
</evidence>
<dbReference type="Gene3D" id="3.90.960.10">
    <property type="entry name" value="YbaK/aminoacyl-tRNA synthetase-associated domain"/>
    <property type="match status" value="1"/>
</dbReference>
<organism evidence="2 3">
    <name type="scientific">Kitasatospora aburaviensis</name>
    <dbReference type="NCBI Taxonomy" id="67265"/>
    <lineage>
        <taxon>Bacteria</taxon>
        <taxon>Bacillati</taxon>
        <taxon>Actinomycetota</taxon>
        <taxon>Actinomycetes</taxon>
        <taxon>Kitasatosporales</taxon>
        <taxon>Streptomycetaceae</taxon>
        <taxon>Kitasatospora</taxon>
    </lineage>
</organism>
<dbReference type="RefSeq" id="WP_313762796.1">
    <property type="nucleotide sequence ID" value="NZ_BAAAVH010000039.1"/>
</dbReference>
<dbReference type="Proteomes" id="UP001596067">
    <property type="component" value="Unassembled WGS sequence"/>
</dbReference>
<dbReference type="Pfam" id="PF04073">
    <property type="entry name" value="tRNA_edit"/>
    <property type="match status" value="1"/>
</dbReference>
<dbReference type="InterPro" id="IPR007214">
    <property type="entry name" value="YbaK/aa-tRNA-synth-assoc-dom"/>
</dbReference>
<evidence type="ECO:0000313" key="2">
    <source>
        <dbReference type="EMBL" id="MFC5884928.1"/>
    </source>
</evidence>